<reference evidence="2" key="2">
    <citation type="journal article" date="2021" name="PeerJ">
        <title>Extensive microbial diversity within the chicken gut microbiome revealed by metagenomics and culture.</title>
        <authorList>
            <person name="Gilroy R."/>
            <person name="Ravi A."/>
            <person name="Getino M."/>
            <person name="Pursley I."/>
            <person name="Horton D.L."/>
            <person name="Alikhan N.F."/>
            <person name="Baker D."/>
            <person name="Gharbi K."/>
            <person name="Hall N."/>
            <person name="Watson M."/>
            <person name="Adriaenssens E.M."/>
            <person name="Foster-Nyarko E."/>
            <person name="Jarju S."/>
            <person name="Secka A."/>
            <person name="Antonio M."/>
            <person name="Oren A."/>
            <person name="Chaudhuri R.R."/>
            <person name="La Ragione R."/>
            <person name="Hildebrand F."/>
            <person name="Pallen M.J."/>
        </authorList>
    </citation>
    <scope>NUCLEOTIDE SEQUENCE</scope>
    <source>
        <strain evidence="2">ChiHjej12B11-29160</strain>
    </source>
</reference>
<dbReference type="GO" id="GO:0004222">
    <property type="term" value="F:metalloendopeptidase activity"/>
    <property type="evidence" value="ECO:0007669"/>
    <property type="project" value="TreeGrafter"/>
</dbReference>
<proteinExistence type="predicted"/>
<dbReference type="Pfam" id="PF08367">
    <property type="entry name" value="M16C_assoc"/>
    <property type="match status" value="1"/>
</dbReference>
<dbReference type="PANTHER" id="PTHR43016">
    <property type="entry name" value="PRESEQUENCE PROTEASE"/>
    <property type="match status" value="1"/>
</dbReference>
<evidence type="ECO:0000313" key="3">
    <source>
        <dbReference type="Proteomes" id="UP000824078"/>
    </source>
</evidence>
<dbReference type="GO" id="GO:0016485">
    <property type="term" value="P:protein processing"/>
    <property type="evidence" value="ECO:0007669"/>
    <property type="project" value="TreeGrafter"/>
</dbReference>
<feature type="domain" description="Peptidase M16C associated" evidence="1">
    <location>
        <begin position="464"/>
        <end position="711"/>
    </location>
</feature>
<gene>
    <name evidence="2" type="ORF">IAD17_05760</name>
</gene>
<dbReference type="GO" id="GO:0046872">
    <property type="term" value="F:metal ion binding"/>
    <property type="evidence" value="ECO:0007669"/>
    <property type="project" value="InterPro"/>
</dbReference>
<dbReference type="InterPro" id="IPR011249">
    <property type="entry name" value="Metalloenz_LuxS/M16"/>
</dbReference>
<dbReference type="PANTHER" id="PTHR43016:SF13">
    <property type="entry name" value="PRESEQUENCE PROTEASE, MITOCHONDRIAL"/>
    <property type="match status" value="1"/>
</dbReference>
<evidence type="ECO:0000313" key="2">
    <source>
        <dbReference type="EMBL" id="HIU24409.1"/>
    </source>
</evidence>
<dbReference type="Gene3D" id="3.30.830.10">
    <property type="entry name" value="Metalloenzyme, LuxS/M16 peptidase-like"/>
    <property type="match status" value="4"/>
</dbReference>
<dbReference type="EMBL" id="DVMQ01000017">
    <property type="protein sequence ID" value="HIU24409.1"/>
    <property type="molecule type" value="Genomic_DNA"/>
</dbReference>
<reference evidence="2" key="1">
    <citation type="submission" date="2020-10" db="EMBL/GenBank/DDBJ databases">
        <authorList>
            <person name="Gilroy R."/>
        </authorList>
    </citation>
    <scope>NUCLEOTIDE SEQUENCE</scope>
    <source>
        <strain evidence="2">ChiHjej12B11-29160</strain>
    </source>
</reference>
<dbReference type="SUPFAM" id="SSF63411">
    <property type="entry name" value="LuxS/MPP-like metallohydrolase"/>
    <property type="match status" value="4"/>
</dbReference>
<dbReference type="InterPro" id="IPR055130">
    <property type="entry name" value="PreP_C"/>
</dbReference>
<dbReference type="Pfam" id="PF22516">
    <property type="entry name" value="PreP_C"/>
    <property type="match status" value="1"/>
</dbReference>
<sequence>MAAFAPGTTHAGFVVEQTEPIAELSGYAYIMRHQATGARLMWLACPDENRAFSIAFKTPPADDTGVFHILEHSVLCGSEHFPVKEPFVNLLKTSMQTFLNALTFPDKTMYPVASTNERDLMNLTDVYLDAVLHPNILTRPRIFEQEGWHYELEDAGNNEQHLVYNGVVFNEMKGALSDPDEVLFEQLNRKLFPDTCYQYESGGDPKAIPSLSYESFIDTWRRHYQLPNSYTILYGDLDIEQMLAFISKRFDEADNNCSEGPNPLDMQAPLTPAPSQVTMQTAPENACVGLGYVVGTSQDRNRILAVDVLLDAIMGSNEAPLKRALLDANLGDDIASYLMDGLAQPLILIQLKGAYEGVANAFRELFEKECARLVKEGIGRERLEASLAQAEFNLREGDFGYYPDGVALAMQALSSWLYDDTNATAYLHYEEAIAQMREHLDDGWFEALLQDIICESNHHAAVELIPSEIDNEQNESHKLAVIAEEMGPEGLAAVAEEVAALRAEQEAPDAPEALALLPQLGIEDIGKAPADPPQHEQTGYVVPCFVHDVPCRHVDYIHAYFGLNCVTWEDLPYVSVLCDLLGRLDTTSHSASELDTLVETNLGSLSFFVETYAYEDGTRQARPTLVVATSALAERVEAAATIPAEVWSQTVFTDKGRIRDILQQRRVAMEQAFTGSGHAAALSRVSSYFSRAALVSEQVAGVDQYLFLKDLLAHFDERFDRLTNKLTQLAQTIFSQDNVEISFAGTSEELDSFWNAAGTLRLSAEAHVDCLVIPEPQIRNEAFCVPSGVVFVGEGMDGYTSGCKPDGAWQLAGRALSYDYLWNEVRVKGGAYGCGFGVTNQGIARFYSFRDPAVDATVERFEHAADWLSSWNPSETEFVGYVVSTVAGMDAPAKPRAIARRQDMERLSKRPAGWREQIRSEVLSATPTDVQAHAEALQSLPTKRGICVFGERSLIEASNIPLTVCDLMKAE</sequence>
<name>A0A9D1HXM8_9ACTN</name>
<evidence type="ECO:0000259" key="1">
    <source>
        <dbReference type="SMART" id="SM01264"/>
    </source>
</evidence>
<protein>
    <submittedName>
        <fullName evidence="2">Insulinase family protein</fullName>
    </submittedName>
</protein>
<accession>A0A9D1HXM8</accession>
<dbReference type="Pfam" id="PF05193">
    <property type="entry name" value="Peptidase_M16_C"/>
    <property type="match status" value="1"/>
</dbReference>
<comment type="caution">
    <text evidence="2">The sequence shown here is derived from an EMBL/GenBank/DDBJ whole genome shotgun (WGS) entry which is preliminary data.</text>
</comment>
<dbReference type="AlphaFoldDB" id="A0A9D1HXM8"/>
<dbReference type="InterPro" id="IPR007863">
    <property type="entry name" value="Peptidase_M16_C"/>
</dbReference>
<dbReference type="SMART" id="SM01264">
    <property type="entry name" value="M16C_associated"/>
    <property type="match status" value="1"/>
</dbReference>
<dbReference type="Proteomes" id="UP000824078">
    <property type="component" value="Unassembled WGS sequence"/>
</dbReference>
<dbReference type="InterPro" id="IPR013578">
    <property type="entry name" value="Peptidase_M16C_assoc"/>
</dbReference>
<organism evidence="2 3">
    <name type="scientific">Candidatus Coprovicinus avistercoris</name>
    <dbReference type="NCBI Taxonomy" id="2840754"/>
    <lineage>
        <taxon>Bacteria</taxon>
        <taxon>Bacillati</taxon>
        <taxon>Actinomycetota</taxon>
        <taxon>Coriobacteriia</taxon>
        <taxon>Coriobacteriales</taxon>
        <taxon>Coriobacteriaceae</taxon>
        <taxon>Coriobacteriaceae incertae sedis</taxon>
        <taxon>Candidatus Coprovicinus</taxon>
    </lineage>
</organism>